<feature type="region of interest" description="Disordered" evidence="1">
    <location>
        <begin position="293"/>
        <end position="313"/>
    </location>
</feature>
<organism evidence="2">
    <name type="scientific">Ditylum brightwellii</name>
    <dbReference type="NCBI Taxonomy" id="49249"/>
    <lineage>
        <taxon>Eukaryota</taxon>
        <taxon>Sar</taxon>
        <taxon>Stramenopiles</taxon>
        <taxon>Ochrophyta</taxon>
        <taxon>Bacillariophyta</taxon>
        <taxon>Mediophyceae</taxon>
        <taxon>Lithodesmiophycidae</taxon>
        <taxon>Lithodesmiales</taxon>
        <taxon>Lithodesmiaceae</taxon>
        <taxon>Ditylum</taxon>
    </lineage>
</organism>
<dbReference type="InterPro" id="IPR002110">
    <property type="entry name" value="Ankyrin_rpt"/>
</dbReference>
<accession>A0A7S4VI44</accession>
<dbReference type="PANTHER" id="PTHR24118:SF99">
    <property type="entry name" value="POTE ANKYRIN DOMAIN FAMILY MEMBER 3C-RELATED"/>
    <property type="match status" value="1"/>
</dbReference>
<name>A0A7S4VI44_9STRA</name>
<dbReference type="InterPro" id="IPR036770">
    <property type="entry name" value="Ankyrin_rpt-contain_sf"/>
</dbReference>
<evidence type="ECO:0000313" key="2">
    <source>
        <dbReference type="EMBL" id="CAE4585237.1"/>
    </source>
</evidence>
<dbReference type="AlphaFoldDB" id="A0A7S4VI44"/>
<dbReference type="PANTHER" id="PTHR24118">
    <property type="entry name" value="POTE ANKYRIN DOMAIN"/>
    <property type="match status" value="1"/>
</dbReference>
<reference evidence="2" key="1">
    <citation type="submission" date="2021-01" db="EMBL/GenBank/DDBJ databases">
        <authorList>
            <person name="Corre E."/>
            <person name="Pelletier E."/>
            <person name="Niang G."/>
            <person name="Scheremetjew M."/>
            <person name="Finn R."/>
            <person name="Kale V."/>
            <person name="Holt S."/>
            <person name="Cochrane G."/>
            <person name="Meng A."/>
            <person name="Brown T."/>
            <person name="Cohen L."/>
        </authorList>
    </citation>
    <scope>NUCLEOTIDE SEQUENCE</scope>
    <source>
        <strain evidence="2">GSO104</strain>
    </source>
</reference>
<gene>
    <name evidence="2" type="ORF">DBRI00130_LOCUS3594</name>
</gene>
<dbReference type="EMBL" id="HBNS01004442">
    <property type="protein sequence ID" value="CAE4585237.1"/>
    <property type="molecule type" value="Transcribed_RNA"/>
</dbReference>
<protein>
    <submittedName>
        <fullName evidence="2">Uncharacterized protein</fullName>
    </submittedName>
</protein>
<sequence>MKALTSIKNMHGCTPLHFLAEGHTDVHVAEYILRSSCCDRSKNNTINPLLIPDEDGDLPLHYACSCGLQACWLELFLKYGGQKAVHMQNSEGSYPVDDLIVWHVDGLDDNEVVQQQEQDKEEEDMVVSFQRKWEGIWPQIKVILHAATTSNSSRSIDRSYPLTTPFLPIHAAASIDWFPAIILCLTTIMCPNQLSLNDDYNRLPLHYACMDDSSNNDIDDDYEDSIHTIYPVQRIDTYPELLRWGSITNEDDEDDDGSVGIITSPLSLSSSTIIQYLAGIYPEAAKIGVPVGNKSKGCNNDNDNDGDEKKQGEEGMCFQKTRLPLHFALEGRRASMNDIQVLLHMYPEALTTQDGMTGLYPFMTAASSQQAINKPASCNTEIGKEIEEGEENDFVGDRMLDNCYELLRLDPELVRYGLSENDDFRI</sequence>
<evidence type="ECO:0000256" key="1">
    <source>
        <dbReference type="SAM" id="MobiDB-lite"/>
    </source>
</evidence>
<dbReference type="Gene3D" id="1.25.40.20">
    <property type="entry name" value="Ankyrin repeat-containing domain"/>
    <property type="match status" value="1"/>
</dbReference>
<proteinExistence type="predicted"/>
<dbReference type="SUPFAM" id="SSF48403">
    <property type="entry name" value="Ankyrin repeat"/>
    <property type="match status" value="1"/>
</dbReference>
<dbReference type="Pfam" id="PF00023">
    <property type="entry name" value="Ank"/>
    <property type="match status" value="1"/>
</dbReference>